<dbReference type="GO" id="GO:0008237">
    <property type="term" value="F:metallopeptidase activity"/>
    <property type="evidence" value="ECO:0007669"/>
    <property type="project" value="UniProtKB-KW"/>
</dbReference>
<evidence type="ECO:0000259" key="7">
    <source>
        <dbReference type="Pfam" id="PF19290"/>
    </source>
</evidence>
<dbReference type="RefSeq" id="WP_153760210.1">
    <property type="nucleotide sequence ID" value="NZ_CP045851.1"/>
</dbReference>
<keyword evidence="9" id="KW-1185">Reference proteome</keyword>
<evidence type="ECO:0000256" key="4">
    <source>
        <dbReference type="ARBA" id="ARBA00023049"/>
    </source>
</evidence>
<dbReference type="InterPro" id="IPR035068">
    <property type="entry name" value="TldD/PmbA_N"/>
</dbReference>
<evidence type="ECO:0000256" key="1">
    <source>
        <dbReference type="ARBA" id="ARBA00005836"/>
    </source>
</evidence>
<dbReference type="InterPro" id="IPR025502">
    <property type="entry name" value="TldD"/>
</dbReference>
<evidence type="ECO:0000313" key="8">
    <source>
        <dbReference type="EMBL" id="QGG96104.1"/>
    </source>
</evidence>
<dbReference type="InterPro" id="IPR045569">
    <property type="entry name" value="Metalloprtase-TldD/E_C"/>
</dbReference>
<name>A0A5Q2RKU0_9ACTN</name>
<dbReference type="EMBL" id="CP045851">
    <property type="protein sequence ID" value="QGG96104.1"/>
    <property type="molecule type" value="Genomic_DNA"/>
</dbReference>
<keyword evidence="4" id="KW-0482">Metalloprotease</keyword>
<feature type="domain" description="Metalloprotease TldD/E C-terminal" evidence="6">
    <location>
        <begin position="226"/>
        <end position="459"/>
    </location>
</feature>
<dbReference type="InterPro" id="IPR051463">
    <property type="entry name" value="Peptidase_U62_metallo"/>
</dbReference>
<organism evidence="8 9">
    <name type="scientific">Actinomarinicola tropica</name>
    <dbReference type="NCBI Taxonomy" id="2789776"/>
    <lineage>
        <taxon>Bacteria</taxon>
        <taxon>Bacillati</taxon>
        <taxon>Actinomycetota</taxon>
        <taxon>Acidimicrobiia</taxon>
        <taxon>Acidimicrobiales</taxon>
        <taxon>Iamiaceae</taxon>
        <taxon>Actinomarinicola</taxon>
    </lineage>
</organism>
<protein>
    <submittedName>
        <fullName evidence="8">TldD/PmbA family protein</fullName>
    </submittedName>
</protein>
<dbReference type="PANTHER" id="PTHR30624:SF4">
    <property type="entry name" value="METALLOPROTEASE TLDD"/>
    <property type="match status" value="1"/>
</dbReference>
<sequence length="462" mass="48536">MIDEQTLQRTLGAALATGGEWAEVFVEDRRHTGAVLDDGRIEDMSSGRDRGAGIRVVRGETTGFAHTSDLSEQGLRLAAEAAAAAASRGDGGTRAVDLTRQAARPHGVRTLPEEVAKAAKVELLGRADEAARAAGGEITQVMARYGDTRRRILVANTDGLLAEDDQVRTLFSVSCVADGDTGLQTGRESIGRTVGFELFDAYDVEDLARRAARRALTKLGAVPAPSGSMPVVIGKGGGGVLFHEACGHGLEADLVAKDASVFAGRRGELVASPLVTLVDDGTMSEEWGAIAIDDEGRPAQRNVLIEHGVLTDYMWDHLRSRKEGRASSGNGRRQSYQHLPMVRMTNTYIGNGTDAPDDIVAATDRGVFVAQLGGGQVNTATGDFVFGMTEAYLIEDGRITAPIRDGNLIGNGPEVLRDIDMLGDDFEMGGPGTCGKDGQGVPVGDGTPTLRVARLTVGGTAA</sequence>
<dbReference type="PIRSF" id="PIRSF004919">
    <property type="entry name" value="TldD"/>
    <property type="match status" value="1"/>
</dbReference>
<dbReference type="SUPFAM" id="SSF111283">
    <property type="entry name" value="Putative modulator of DNA gyrase, PmbA/TldD"/>
    <property type="match status" value="1"/>
</dbReference>
<evidence type="ECO:0000256" key="2">
    <source>
        <dbReference type="ARBA" id="ARBA00022670"/>
    </source>
</evidence>
<reference evidence="8 9" key="1">
    <citation type="submission" date="2019-11" db="EMBL/GenBank/DDBJ databases">
        <authorList>
            <person name="He Y."/>
        </authorList>
    </citation>
    <scope>NUCLEOTIDE SEQUENCE [LARGE SCALE GENOMIC DNA]</scope>
    <source>
        <strain evidence="8 9">SCSIO 58843</strain>
    </source>
</reference>
<dbReference type="InterPro" id="IPR045570">
    <property type="entry name" value="Metalloprtase-TldD/E_cen_dom"/>
</dbReference>
<evidence type="ECO:0000256" key="3">
    <source>
        <dbReference type="ARBA" id="ARBA00022801"/>
    </source>
</evidence>
<evidence type="ECO:0000259" key="6">
    <source>
        <dbReference type="Pfam" id="PF19289"/>
    </source>
</evidence>
<keyword evidence="2" id="KW-0645">Protease</keyword>
<dbReference type="KEGG" id="atq:GH723_13905"/>
<feature type="domain" description="Metalloprotease TldD/E central" evidence="7">
    <location>
        <begin position="112"/>
        <end position="219"/>
    </location>
</feature>
<dbReference type="Proteomes" id="UP000334019">
    <property type="component" value="Chromosome"/>
</dbReference>
<dbReference type="Pfam" id="PF01523">
    <property type="entry name" value="PmbA_TldD_1st"/>
    <property type="match status" value="1"/>
</dbReference>
<gene>
    <name evidence="8" type="ORF">GH723_13905</name>
</gene>
<dbReference type="FunFam" id="3.30.2290.10:FF:000003">
    <property type="entry name" value="Zinc-dependent protease, TldD/PmbA family"/>
    <property type="match status" value="1"/>
</dbReference>
<comment type="similarity">
    <text evidence="1">Belongs to the peptidase U62 family.</text>
</comment>
<dbReference type="GO" id="GO:0006508">
    <property type="term" value="P:proteolysis"/>
    <property type="evidence" value="ECO:0007669"/>
    <property type="project" value="UniProtKB-KW"/>
</dbReference>
<proteinExistence type="inferred from homology"/>
<dbReference type="PANTHER" id="PTHR30624">
    <property type="entry name" value="UNCHARACTERIZED PROTEIN TLDD AND PMBA"/>
    <property type="match status" value="1"/>
</dbReference>
<dbReference type="InterPro" id="IPR002510">
    <property type="entry name" value="Metalloprtase-TldD/E_N"/>
</dbReference>
<accession>A0A5Q2RKU0</accession>
<dbReference type="Gene3D" id="3.30.2290.10">
    <property type="entry name" value="PmbA/TldD superfamily"/>
    <property type="match status" value="1"/>
</dbReference>
<evidence type="ECO:0000313" key="9">
    <source>
        <dbReference type="Proteomes" id="UP000334019"/>
    </source>
</evidence>
<keyword evidence="3" id="KW-0378">Hydrolase</keyword>
<dbReference type="GO" id="GO:0005829">
    <property type="term" value="C:cytosol"/>
    <property type="evidence" value="ECO:0007669"/>
    <property type="project" value="TreeGrafter"/>
</dbReference>
<evidence type="ECO:0000259" key="5">
    <source>
        <dbReference type="Pfam" id="PF01523"/>
    </source>
</evidence>
<feature type="domain" description="Metalloprotease TldD/E N-terminal" evidence="5">
    <location>
        <begin position="22"/>
        <end position="86"/>
    </location>
</feature>
<dbReference type="Pfam" id="PF19289">
    <property type="entry name" value="PmbA_TldD_3rd"/>
    <property type="match status" value="1"/>
</dbReference>
<dbReference type="InterPro" id="IPR036059">
    <property type="entry name" value="TldD/PmbA_sf"/>
</dbReference>
<dbReference type="Pfam" id="PF19290">
    <property type="entry name" value="PmbA_TldD_2nd"/>
    <property type="match status" value="1"/>
</dbReference>
<dbReference type="AlphaFoldDB" id="A0A5Q2RKU0"/>